<keyword evidence="3" id="KW-1185">Reference proteome</keyword>
<proteinExistence type="predicted"/>
<dbReference type="InterPro" id="IPR025852">
    <property type="entry name" value="SM_dom_ATX"/>
</dbReference>
<accession>A0A8S0UUG8</accession>
<dbReference type="AlphaFoldDB" id="A0A8S0UUG8"/>
<dbReference type="PANTHER" id="PTHR12854:SF12">
    <property type="entry name" value="POLYADENYLATE-BINDING PROTEIN INTERACTING PROTEIN"/>
    <property type="match status" value="1"/>
</dbReference>
<dbReference type="InterPro" id="IPR045117">
    <property type="entry name" value="ATXN2-like"/>
</dbReference>
<dbReference type="Gramene" id="OE9A103701T1">
    <property type="protein sequence ID" value="OE9A103701C1"/>
    <property type="gene ID" value="OE9A103701"/>
</dbReference>
<dbReference type="EMBL" id="CACTIH010009058">
    <property type="protein sequence ID" value="CAA3021664.1"/>
    <property type="molecule type" value="Genomic_DNA"/>
</dbReference>
<dbReference type="PANTHER" id="PTHR12854">
    <property type="entry name" value="ATAXIN 2-RELATED"/>
    <property type="match status" value="1"/>
</dbReference>
<dbReference type="Pfam" id="PF14438">
    <property type="entry name" value="SM-ATX"/>
    <property type="match status" value="1"/>
</dbReference>
<protein>
    <recommendedName>
        <fullName evidence="1">Ataxin 2 SM domain-containing protein</fullName>
    </recommendedName>
</protein>
<sequence>MCTYNYTQGEIGCRNGGVREEENHAMAASLTVSDALLFATMCIVELPVDVHAKDGSIYTGIFYTACVDKDYAIVLKNANMIKMGNRAANVANDSMKETLIVRSEDLVQALMSVRRGRQKLTSPMDIKSTEARQG</sequence>
<dbReference type="OrthoDB" id="2275718at2759"/>
<comment type="caution">
    <text evidence="2">The sequence shown here is derived from an EMBL/GenBank/DDBJ whole genome shotgun (WGS) entry which is preliminary data.</text>
</comment>
<dbReference type="GO" id="GO:0010494">
    <property type="term" value="C:cytoplasmic stress granule"/>
    <property type="evidence" value="ECO:0007669"/>
    <property type="project" value="TreeGrafter"/>
</dbReference>
<evidence type="ECO:0000259" key="1">
    <source>
        <dbReference type="Pfam" id="PF14438"/>
    </source>
</evidence>
<name>A0A8S0UUG8_OLEEU</name>
<organism evidence="2 3">
    <name type="scientific">Olea europaea subsp. europaea</name>
    <dbReference type="NCBI Taxonomy" id="158383"/>
    <lineage>
        <taxon>Eukaryota</taxon>
        <taxon>Viridiplantae</taxon>
        <taxon>Streptophyta</taxon>
        <taxon>Embryophyta</taxon>
        <taxon>Tracheophyta</taxon>
        <taxon>Spermatophyta</taxon>
        <taxon>Magnoliopsida</taxon>
        <taxon>eudicotyledons</taxon>
        <taxon>Gunneridae</taxon>
        <taxon>Pentapetalae</taxon>
        <taxon>asterids</taxon>
        <taxon>lamiids</taxon>
        <taxon>Lamiales</taxon>
        <taxon>Oleaceae</taxon>
        <taxon>Oleeae</taxon>
        <taxon>Olea</taxon>
    </lineage>
</organism>
<gene>
    <name evidence="2" type="ORF">OLEA9_A103701</name>
</gene>
<dbReference type="GO" id="GO:0034063">
    <property type="term" value="P:stress granule assembly"/>
    <property type="evidence" value="ECO:0007669"/>
    <property type="project" value="TreeGrafter"/>
</dbReference>
<evidence type="ECO:0000313" key="2">
    <source>
        <dbReference type="EMBL" id="CAA3021664.1"/>
    </source>
</evidence>
<dbReference type="GO" id="GO:0003729">
    <property type="term" value="F:mRNA binding"/>
    <property type="evidence" value="ECO:0007669"/>
    <property type="project" value="TreeGrafter"/>
</dbReference>
<evidence type="ECO:0000313" key="3">
    <source>
        <dbReference type="Proteomes" id="UP000594638"/>
    </source>
</evidence>
<feature type="domain" description="Ataxin 2 SM" evidence="1">
    <location>
        <begin position="34"/>
        <end position="108"/>
    </location>
</feature>
<reference evidence="2 3" key="1">
    <citation type="submission" date="2019-12" db="EMBL/GenBank/DDBJ databases">
        <authorList>
            <person name="Alioto T."/>
            <person name="Alioto T."/>
            <person name="Gomez Garrido J."/>
        </authorList>
    </citation>
    <scope>NUCLEOTIDE SEQUENCE [LARGE SCALE GENOMIC DNA]</scope>
</reference>
<dbReference type="Proteomes" id="UP000594638">
    <property type="component" value="Unassembled WGS sequence"/>
</dbReference>